<evidence type="ECO:0000313" key="3">
    <source>
        <dbReference type="EMBL" id="QDU34847.1"/>
    </source>
</evidence>
<dbReference type="AlphaFoldDB" id="A0A517YXA5"/>
<gene>
    <name evidence="3" type="ORF">KS4_29230</name>
</gene>
<dbReference type="NCBIfam" id="TIGR02595">
    <property type="entry name" value="PEP_CTERM"/>
    <property type="match status" value="1"/>
</dbReference>
<proteinExistence type="predicted"/>
<dbReference type="Proteomes" id="UP000317369">
    <property type="component" value="Chromosome"/>
</dbReference>
<protein>
    <submittedName>
        <fullName evidence="3">PEP-CTERM motif protein</fullName>
    </submittedName>
</protein>
<keyword evidence="4" id="KW-1185">Reference proteome</keyword>
<reference evidence="3 4" key="1">
    <citation type="submission" date="2019-02" db="EMBL/GenBank/DDBJ databases">
        <title>Deep-cultivation of Planctomycetes and their phenomic and genomic characterization uncovers novel biology.</title>
        <authorList>
            <person name="Wiegand S."/>
            <person name="Jogler M."/>
            <person name="Boedeker C."/>
            <person name="Pinto D."/>
            <person name="Vollmers J."/>
            <person name="Rivas-Marin E."/>
            <person name="Kohn T."/>
            <person name="Peeters S.H."/>
            <person name="Heuer A."/>
            <person name="Rast P."/>
            <person name="Oberbeckmann S."/>
            <person name="Bunk B."/>
            <person name="Jeske O."/>
            <person name="Meyerdierks A."/>
            <person name="Storesund J.E."/>
            <person name="Kallscheuer N."/>
            <person name="Luecker S."/>
            <person name="Lage O.M."/>
            <person name="Pohl T."/>
            <person name="Merkel B.J."/>
            <person name="Hornburger P."/>
            <person name="Mueller R.-W."/>
            <person name="Bruemmer F."/>
            <person name="Labrenz M."/>
            <person name="Spormann A.M."/>
            <person name="Op den Camp H."/>
            <person name="Overmann J."/>
            <person name="Amann R."/>
            <person name="Jetten M.S.M."/>
            <person name="Mascher T."/>
            <person name="Medema M.H."/>
            <person name="Devos D.P."/>
            <person name="Kaster A.-K."/>
            <person name="Ovreas L."/>
            <person name="Rohde M."/>
            <person name="Galperin M.Y."/>
            <person name="Jogler C."/>
        </authorList>
    </citation>
    <scope>NUCLEOTIDE SEQUENCE [LARGE SCALE GENOMIC DNA]</scope>
    <source>
        <strain evidence="3 4">KS4</strain>
    </source>
</reference>
<feature type="chain" id="PRO_5022214102" evidence="1">
    <location>
        <begin position="25"/>
        <end position="297"/>
    </location>
</feature>
<dbReference type="KEGG" id="pcor:KS4_29230"/>
<keyword evidence="1" id="KW-0732">Signal</keyword>
<dbReference type="OrthoDB" id="263083at2"/>
<dbReference type="InterPro" id="IPR013424">
    <property type="entry name" value="Ice-binding_C"/>
</dbReference>
<dbReference type="EMBL" id="CP036425">
    <property type="protein sequence ID" value="QDU34847.1"/>
    <property type="molecule type" value="Genomic_DNA"/>
</dbReference>
<name>A0A517YXA5_9BACT</name>
<sequence length="297" mass="31591" precursor="true">MKTKTLGLCAGIAAGLGFAASVDAAVLFEESFDSEAAAKVNATNLGQNSIDYVDYSNFSVDGTAFSIGSAQTGMGTNGVLIRSNYDEGVNSGVQFYALEGLASDAAALKSFNGNYIMKWDTWQNMGVPLAATGSTEWSTYGVGRDADTYNGYANASFQGTWGVNLTGGDFNTWDYRIAVDGTVEAEINNESAEATAAFPSNDIVGTPINAWTHWELVVDGDSDNVKLYANGEMLFDITSAVTDGYAYIGYSDRYSSVNSDPVNTWAILDNLKITDIPEPASLALFGLGGLAMLRRRK</sequence>
<organism evidence="3 4">
    <name type="scientific">Poriferisphaera corsica</name>
    <dbReference type="NCBI Taxonomy" id="2528020"/>
    <lineage>
        <taxon>Bacteria</taxon>
        <taxon>Pseudomonadati</taxon>
        <taxon>Planctomycetota</taxon>
        <taxon>Phycisphaerae</taxon>
        <taxon>Phycisphaerales</taxon>
        <taxon>Phycisphaeraceae</taxon>
        <taxon>Poriferisphaera</taxon>
    </lineage>
</organism>
<dbReference type="Gene3D" id="2.60.120.200">
    <property type="match status" value="1"/>
</dbReference>
<dbReference type="Pfam" id="PF07589">
    <property type="entry name" value="PEP-CTERM"/>
    <property type="match status" value="1"/>
</dbReference>
<evidence type="ECO:0000259" key="2">
    <source>
        <dbReference type="Pfam" id="PF07589"/>
    </source>
</evidence>
<feature type="domain" description="Ice-binding protein C-terminal" evidence="2">
    <location>
        <begin position="276"/>
        <end position="297"/>
    </location>
</feature>
<evidence type="ECO:0000313" key="4">
    <source>
        <dbReference type="Proteomes" id="UP000317369"/>
    </source>
</evidence>
<dbReference type="RefSeq" id="WP_145079261.1">
    <property type="nucleotide sequence ID" value="NZ_CP036425.1"/>
</dbReference>
<evidence type="ECO:0000256" key="1">
    <source>
        <dbReference type="SAM" id="SignalP"/>
    </source>
</evidence>
<accession>A0A517YXA5</accession>
<feature type="signal peptide" evidence="1">
    <location>
        <begin position="1"/>
        <end position="24"/>
    </location>
</feature>